<dbReference type="GO" id="GO:0032259">
    <property type="term" value="P:methylation"/>
    <property type="evidence" value="ECO:0007669"/>
    <property type="project" value="UniProtKB-KW"/>
</dbReference>
<keyword evidence="2" id="KW-1185">Reference proteome</keyword>
<dbReference type="Proteomes" id="UP001277761">
    <property type="component" value="Unassembled WGS sequence"/>
</dbReference>
<evidence type="ECO:0000313" key="1">
    <source>
        <dbReference type="EMBL" id="MDX8153484.1"/>
    </source>
</evidence>
<dbReference type="Gene3D" id="3.40.50.150">
    <property type="entry name" value="Vaccinia Virus protein VP39"/>
    <property type="match status" value="1"/>
</dbReference>
<dbReference type="EC" id="2.1.1.-" evidence="1"/>
<keyword evidence="1" id="KW-0489">Methyltransferase</keyword>
<protein>
    <submittedName>
        <fullName evidence="1">Class I SAM-dependent methyltransferase</fullName>
        <ecNumber evidence="1">2.1.1.-</ecNumber>
    </submittedName>
</protein>
<dbReference type="Pfam" id="PF13578">
    <property type="entry name" value="Methyltransf_24"/>
    <property type="match status" value="1"/>
</dbReference>
<sequence>MTSAWRSAVKSALPRPVREAVVRRRADARRAREHVELYGANRDIDLEPLALLRDAPLEDLRDPERLAELLPRLGLNDEADETWPEALRPSLGRGLLHWQYPVQFAPYLAELSKHGIGNYLEIGTRHGGTFAITVEYLRRFGTIDWAVGLDLMPAPGLARYAAQHREVEHVTADSRSATFRKIVEQRAPIDLALIDGDHSEIGCRADFELLAPHARILAFHDIANEMVPGVGAVWREIRDGMADRYTCLEFIDQYPDVHARTGQGLLGLGLAIRR</sequence>
<reference evidence="1 2" key="1">
    <citation type="submission" date="2023-11" db="EMBL/GenBank/DDBJ databases">
        <authorList>
            <person name="Xu M."/>
            <person name="Jiang T."/>
        </authorList>
    </citation>
    <scope>NUCLEOTIDE SEQUENCE [LARGE SCALE GENOMIC DNA]</scope>
    <source>
        <strain evidence="1 2">SD</strain>
    </source>
</reference>
<keyword evidence="1" id="KW-0808">Transferase</keyword>
<proteinExistence type="predicted"/>
<comment type="caution">
    <text evidence="1">The sequence shown here is derived from an EMBL/GenBank/DDBJ whole genome shotgun (WGS) entry which is preliminary data.</text>
</comment>
<organism evidence="1 2">
    <name type="scientific">Patulibacter brassicae</name>
    <dbReference type="NCBI Taxonomy" id="1705717"/>
    <lineage>
        <taxon>Bacteria</taxon>
        <taxon>Bacillati</taxon>
        <taxon>Actinomycetota</taxon>
        <taxon>Thermoleophilia</taxon>
        <taxon>Solirubrobacterales</taxon>
        <taxon>Patulibacteraceae</taxon>
        <taxon>Patulibacter</taxon>
    </lineage>
</organism>
<dbReference type="InterPro" id="IPR029063">
    <property type="entry name" value="SAM-dependent_MTases_sf"/>
</dbReference>
<dbReference type="EMBL" id="JAXAVX010000015">
    <property type="protein sequence ID" value="MDX8153484.1"/>
    <property type="molecule type" value="Genomic_DNA"/>
</dbReference>
<accession>A0ABU4VQV9</accession>
<dbReference type="RefSeq" id="WP_319955634.1">
    <property type="nucleotide sequence ID" value="NZ_JAXAVX010000015.1"/>
</dbReference>
<evidence type="ECO:0000313" key="2">
    <source>
        <dbReference type="Proteomes" id="UP001277761"/>
    </source>
</evidence>
<gene>
    <name evidence="1" type="ORF">SK069_17935</name>
</gene>
<dbReference type="GO" id="GO:0008168">
    <property type="term" value="F:methyltransferase activity"/>
    <property type="evidence" value="ECO:0007669"/>
    <property type="project" value="UniProtKB-KW"/>
</dbReference>
<dbReference type="SUPFAM" id="SSF53335">
    <property type="entry name" value="S-adenosyl-L-methionine-dependent methyltransferases"/>
    <property type="match status" value="1"/>
</dbReference>
<name>A0ABU4VQV9_9ACTN</name>